<sequence>MYRQTDDRKVWYEWIVEVFARDTSSPTAAVATSSGASTPSSLLTSSSLASTAGKGSEADKDKPTRVVKRVRVAMSELHSSIKDGCLM</sequence>
<evidence type="ECO:0000313" key="2">
    <source>
        <dbReference type="EMBL" id="OJD10358.1"/>
    </source>
</evidence>
<dbReference type="STRING" id="1447872.A0A1J9P2F8"/>
<dbReference type="OrthoDB" id="1368803at2759"/>
<dbReference type="Proteomes" id="UP000182235">
    <property type="component" value="Unassembled WGS sequence"/>
</dbReference>
<accession>A0A1J9P2F8</accession>
<organism evidence="2 3">
    <name type="scientific">Emergomyces pasteurianus Ep9510</name>
    <dbReference type="NCBI Taxonomy" id="1447872"/>
    <lineage>
        <taxon>Eukaryota</taxon>
        <taxon>Fungi</taxon>
        <taxon>Dikarya</taxon>
        <taxon>Ascomycota</taxon>
        <taxon>Pezizomycotina</taxon>
        <taxon>Eurotiomycetes</taxon>
        <taxon>Eurotiomycetidae</taxon>
        <taxon>Onygenales</taxon>
        <taxon>Ajellomycetaceae</taxon>
        <taxon>Emergomyces</taxon>
    </lineage>
</organism>
<dbReference type="AlphaFoldDB" id="A0A1J9P2F8"/>
<proteinExistence type="predicted"/>
<dbReference type="Gene3D" id="2.70.160.11">
    <property type="entry name" value="Hnrnp arginine n-methyltransferase1"/>
    <property type="match status" value="1"/>
</dbReference>
<protein>
    <submittedName>
        <fullName evidence="2">Uncharacterized protein</fullName>
    </submittedName>
</protein>
<keyword evidence="3" id="KW-1185">Reference proteome</keyword>
<dbReference type="EMBL" id="LGRN01000834">
    <property type="protein sequence ID" value="OJD10358.1"/>
    <property type="molecule type" value="Genomic_DNA"/>
</dbReference>
<reference evidence="2 3" key="1">
    <citation type="submission" date="2015-07" db="EMBL/GenBank/DDBJ databases">
        <title>Emmonsia species relationships and genome sequence.</title>
        <authorList>
            <consortium name="The Broad Institute Genomics Platform"/>
            <person name="Cuomo C.A."/>
            <person name="Munoz J.F."/>
            <person name="Imamovic A."/>
            <person name="Priest M.E."/>
            <person name="Young S."/>
            <person name="Clay O.K."/>
            <person name="McEwen J.G."/>
        </authorList>
    </citation>
    <scope>NUCLEOTIDE SEQUENCE [LARGE SCALE GENOMIC DNA]</scope>
    <source>
        <strain evidence="2 3">UAMH 9510</strain>
    </source>
</reference>
<evidence type="ECO:0000313" key="3">
    <source>
        <dbReference type="Proteomes" id="UP000182235"/>
    </source>
</evidence>
<comment type="caution">
    <text evidence="2">The sequence shown here is derived from an EMBL/GenBank/DDBJ whole genome shotgun (WGS) entry which is preliminary data.</text>
</comment>
<feature type="region of interest" description="Disordered" evidence="1">
    <location>
        <begin position="23"/>
        <end position="64"/>
    </location>
</feature>
<evidence type="ECO:0000256" key="1">
    <source>
        <dbReference type="SAM" id="MobiDB-lite"/>
    </source>
</evidence>
<gene>
    <name evidence="2" type="ORF">AJ78_08599</name>
</gene>
<feature type="compositionally biased region" description="Low complexity" evidence="1">
    <location>
        <begin position="23"/>
        <end position="55"/>
    </location>
</feature>
<dbReference type="VEuPathDB" id="FungiDB:AJ78_08599"/>
<name>A0A1J9P2F8_9EURO</name>